<protein>
    <submittedName>
        <fullName evidence="2">Uncharacterized protein</fullName>
    </submittedName>
</protein>
<dbReference type="OrthoDB" id="10396174at2759"/>
<proteinExistence type="predicted"/>
<dbReference type="EMBL" id="JOJR01000026">
    <property type="protein sequence ID" value="RCN50136.1"/>
    <property type="molecule type" value="Genomic_DNA"/>
</dbReference>
<dbReference type="AlphaFoldDB" id="A0A368H0L8"/>
<name>A0A368H0L8_ANCCA</name>
<evidence type="ECO:0000313" key="2">
    <source>
        <dbReference type="EMBL" id="RCN50136.1"/>
    </source>
</evidence>
<sequence>MFLFVFRLLLVVALLGAVSANDSCGCALRPPSYCCVGRYGRCCLVRKKRDVEPIDIKPLRDIEPAV</sequence>
<dbReference type="Proteomes" id="UP000252519">
    <property type="component" value="Unassembled WGS sequence"/>
</dbReference>
<reference evidence="2 3" key="1">
    <citation type="submission" date="2014-10" db="EMBL/GenBank/DDBJ databases">
        <title>Draft genome of the hookworm Ancylostoma caninum.</title>
        <authorList>
            <person name="Mitreva M."/>
        </authorList>
    </citation>
    <scope>NUCLEOTIDE SEQUENCE [LARGE SCALE GENOMIC DNA]</scope>
    <source>
        <strain evidence="2 3">Baltimore</strain>
    </source>
</reference>
<evidence type="ECO:0000313" key="3">
    <source>
        <dbReference type="Proteomes" id="UP000252519"/>
    </source>
</evidence>
<evidence type="ECO:0000256" key="1">
    <source>
        <dbReference type="SAM" id="SignalP"/>
    </source>
</evidence>
<accession>A0A368H0L8</accession>
<keyword evidence="1" id="KW-0732">Signal</keyword>
<feature type="signal peptide" evidence="1">
    <location>
        <begin position="1"/>
        <end position="20"/>
    </location>
</feature>
<comment type="caution">
    <text evidence="2">The sequence shown here is derived from an EMBL/GenBank/DDBJ whole genome shotgun (WGS) entry which is preliminary data.</text>
</comment>
<keyword evidence="3" id="KW-1185">Reference proteome</keyword>
<gene>
    <name evidence="2" type="ORF">ANCCAN_03741</name>
</gene>
<organism evidence="2 3">
    <name type="scientific">Ancylostoma caninum</name>
    <name type="common">Dog hookworm</name>
    <dbReference type="NCBI Taxonomy" id="29170"/>
    <lineage>
        <taxon>Eukaryota</taxon>
        <taxon>Metazoa</taxon>
        <taxon>Ecdysozoa</taxon>
        <taxon>Nematoda</taxon>
        <taxon>Chromadorea</taxon>
        <taxon>Rhabditida</taxon>
        <taxon>Rhabditina</taxon>
        <taxon>Rhabditomorpha</taxon>
        <taxon>Strongyloidea</taxon>
        <taxon>Ancylostomatidae</taxon>
        <taxon>Ancylostomatinae</taxon>
        <taxon>Ancylostoma</taxon>
    </lineage>
</organism>
<feature type="chain" id="PRO_5016867399" evidence="1">
    <location>
        <begin position="21"/>
        <end position="66"/>
    </location>
</feature>